<dbReference type="InterPro" id="IPR003609">
    <property type="entry name" value="Pan_app"/>
</dbReference>
<dbReference type="EMBL" id="JAGMVJ010000005">
    <property type="protein sequence ID" value="KAH7090161.1"/>
    <property type="molecule type" value="Genomic_DNA"/>
</dbReference>
<evidence type="ECO:0000259" key="3">
    <source>
        <dbReference type="PROSITE" id="PS50948"/>
    </source>
</evidence>
<evidence type="ECO:0000256" key="2">
    <source>
        <dbReference type="SAM" id="SignalP"/>
    </source>
</evidence>
<gene>
    <name evidence="4" type="ORF">FB567DRAFT_617457</name>
</gene>
<feature type="compositionally biased region" description="Polar residues" evidence="1">
    <location>
        <begin position="161"/>
        <end position="177"/>
    </location>
</feature>
<keyword evidence="5" id="KW-1185">Reference proteome</keyword>
<accession>A0A8K0W091</accession>
<feature type="signal peptide" evidence="2">
    <location>
        <begin position="1"/>
        <end position="19"/>
    </location>
</feature>
<evidence type="ECO:0000313" key="5">
    <source>
        <dbReference type="Proteomes" id="UP000813461"/>
    </source>
</evidence>
<name>A0A8K0W091_9PLEO</name>
<keyword evidence="2" id="KW-0732">Signal</keyword>
<evidence type="ECO:0000313" key="4">
    <source>
        <dbReference type="EMBL" id="KAH7090161.1"/>
    </source>
</evidence>
<reference evidence="4" key="1">
    <citation type="journal article" date="2021" name="Nat. Commun.">
        <title>Genetic determinants of endophytism in the Arabidopsis root mycobiome.</title>
        <authorList>
            <person name="Mesny F."/>
            <person name="Miyauchi S."/>
            <person name="Thiergart T."/>
            <person name="Pickel B."/>
            <person name="Atanasova L."/>
            <person name="Karlsson M."/>
            <person name="Huettel B."/>
            <person name="Barry K.W."/>
            <person name="Haridas S."/>
            <person name="Chen C."/>
            <person name="Bauer D."/>
            <person name="Andreopoulos W."/>
            <person name="Pangilinan J."/>
            <person name="LaButti K."/>
            <person name="Riley R."/>
            <person name="Lipzen A."/>
            <person name="Clum A."/>
            <person name="Drula E."/>
            <person name="Henrissat B."/>
            <person name="Kohler A."/>
            <person name="Grigoriev I.V."/>
            <person name="Martin F.M."/>
            <person name="Hacquard S."/>
        </authorList>
    </citation>
    <scope>NUCLEOTIDE SEQUENCE</scope>
    <source>
        <strain evidence="4">MPI-SDFR-AT-0120</strain>
    </source>
</reference>
<dbReference type="AlphaFoldDB" id="A0A8K0W091"/>
<protein>
    <recommendedName>
        <fullName evidence="3">Apple domain-containing protein</fullName>
    </recommendedName>
</protein>
<evidence type="ECO:0000256" key="1">
    <source>
        <dbReference type="SAM" id="MobiDB-lite"/>
    </source>
</evidence>
<feature type="chain" id="PRO_5035478477" description="Apple domain-containing protein" evidence="2">
    <location>
        <begin position="20"/>
        <end position="376"/>
    </location>
</feature>
<comment type="caution">
    <text evidence="4">The sequence shown here is derived from an EMBL/GenBank/DDBJ whole genome shotgun (WGS) entry which is preliminary data.</text>
</comment>
<dbReference type="Proteomes" id="UP000813461">
    <property type="component" value="Unassembled WGS sequence"/>
</dbReference>
<feature type="domain" description="Apple" evidence="3">
    <location>
        <begin position="64"/>
        <end position="138"/>
    </location>
</feature>
<dbReference type="OrthoDB" id="5152880at2759"/>
<organism evidence="4 5">
    <name type="scientific">Paraphoma chrysanthemicola</name>
    <dbReference type="NCBI Taxonomy" id="798071"/>
    <lineage>
        <taxon>Eukaryota</taxon>
        <taxon>Fungi</taxon>
        <taxon>Dikarya</taxon>
        <taxon>Ascomycota</taxon>
        <taxon>Pezizomycotina</taxon>
        <taxon>Dothideomycetes</taxon>
        <taxon>Pleosporomycetidae</taxon>
        <taxon>Pleosporales</taxon>
        <taxon>Pleosporineae</taxon>
        <taxon>Phaeosphaeriaceae</taxon>
        <taxon>Paraphoma</taxon>
    </lineage>
</organism>
<dbReference type="PROSITE" id="PS50948">
    <property type="entry name" value="PAN"/>
    <property type="match status" value="1"/>
</dbReference>
<feature type="region of interest" description="Disordered" evidence="1">
    <location>
        <begin position="152"/>
        <end position="177"/>
    </location>
</feature>
<proteinExistence type="predicted"/>
<sequence>MRLNHFAVALSAVAAITEAAQNPSITQAPSAALQERQIGISSVQYTSCTISSGLAVPKPYGASCGRDTAAVKNANGQLIQTYTDANSTASYIACSENCLATSGCTQIFFAAGSTCSLYSGARLWAAGTSGLTYYELACFECNQTPLSTSATGTKATASSAPKVSNTPAKTSASSPTFSTQPATLWTSVETNPKSYNMALTTVFTPPPECTGSFTQIGSNYWQDVIVPAPHTTLTSCYPSQFYSSAVGAANSVPLPPFNPLVCPSGWSSLPYNTTYIVCCPNGWGAYAPNLNNTQRPLSGAICTSIIILGMLMDVTSYDSTGNTTVHPLTAGSAGAFLLASGFDGIAGVAASTTISIAARSPASNCKSDKSLALLAY</sequence>